<dbReference type="PRINTS" id="PR00480">
    <property type="entry name" value="ASTACIN"/>
</dbReference>
<sequence length="207" mass="23479">MRTINLFINLKLLGSFLAFANAEHRNLETPKTISQINADGFVPPAVYNQAKQGFLDGAHRWHNRTVPISLNRSLDENGSGGLFQAIREIEEKNIARFKSAGPDDKDSISVIRGGGCWSWIGRLDGEQELSLGNGCGWMNVAVHELFHALGLQHTQKRIDRDEHVDIIWDNVPGNQVYNFEKLDDISHSNYGFSYDKGYKFESRMRIF</sequence>
<reference evidence="4" key="1">
    <citation type="journal article" date="2010" name="Science">
        <title>Plasticity of animal genome architecture unmasked by rapid evolution of a pelagic tunicate.</title>
        <authorList>
            <person name="Denoeud F."/>
            <person name="Henriet S."/>
            <person name="Mungpakdee S."/>
            <person name="Aury J.M."/>
            <person name="Da Silva C."/>
            <person name="Brinkmann H."/>
            <person name="Mikhaleva J."/>
            <person name="Olsen L.C."/>
            <person name="Jubin C."/>
            <person name="Canestro C."/>
            <person name="Bouquet J.M."/>
            <person name="Danks G."/>
            <person name="Poulain J."/>
            <person name="Campsteijn C."/>
            <person name="Adamski M."/>
            <person name="Cross I."/>
            <person name="Yadetie F."/>
            <person name="Muffato M."/>
            <person name="Louis A."/>
            <person name="Butcher S."/>
            <person name="Tsagkogeorga G."/>
            <person name="Konrad A."/>
            <person name="Singh S."/>
            <person name="Jensen M.F."/>
            <person name="Cong E.H."/>
            <person name="Eikeseth-Otteraa H."/>
            <person name="Noel B."/>
            <person name="Anthouard V."/>
            <person name="Porcel B.M."/>
            <person name="Kachouri-Lafond R."/>
            <person name="Nishino A."/>
            <person name="Ugolini M."/>
            <person name="Chourrout P."/>
            <person name="Nishida H."/>
            <person name="Aasland R."/>
            <person name="Huzurbazar S."/>
            <person name="Westhof E."/>
            <person name="Delsuc F."/>
            <person name="Lehrach H."/>
            <person name="Reinhardt R."/>
            <person name="Weissenbach J."/>
            <person name="Roy S.W."/>
            <person name="Artiguenave F."/>
            <person name="Postlethwait J.H."/>
            <person name="Manak J.R."/>
            <person name="Thompson E.M."/>
            <person name="Jaillon O."/>
            <person name="Du Pasquier L."/>
            <person name="Boudinot P."/>
            <person name="Liberles D.A."/>
            <person name="Volff J.N."/>
            <person name="Philippe H."/>
            <person name="Lenhard B."/>
            <person name="Roest Crollius H."/>
            <person name="Wincker P."/>
            <person name="Chourrout D."/>
        </authorList>
    </citation>
    <scope>NUCLEOTIDE SEQUENCE [LARGE SCALE GENOMIC DNA]</scope>
</reference>
<evidence type="ECO:0000313" key="4">
    <source>
        <dbReference type="EMBL" id="CBY07044.1"/>
    </source>
</evidence>
<evidence type="ECO:0000256" key="2">
    <source>
        <dbReference type="RuleBase" id="RU361183"/>
    </source>
</evidence>
<feature type="chain" id="PRO_5005128079" description="Metalloendopeptidase" evidence="2">
    <location>
        <begin position="23"/>
        <end position="207"/>
    </location>
</feature>
<dbReference type="EMBL" id="FN653016">
    <property type="protein sequence ID" value="CBY07044.1"/>
    <property type="molecule type" value="Genomic_DNA"/>
</dbReference>
<name>E4WUF7_OIKDI</name>
<dbReference type="PANTHER" id="PTHR10127">
    <property type="entry name" value="DISCOIDIN, CUB, EGF, LAMININ , AND ZINC METALLOPROTEASE DOMAIN CONTAINING"/>
    <property type="match status" value="1"/>
</dbReference>
<dbReference type="OrthoDB" id="291007at2759"/>
<gene>
    <name evidence="4" type="ORF">GSOID_T00006127001</name>
</gene>
<evidence type="ECO:0000256" key="1">
    <source>
        <dbReference type="PROSITE-ProRule" id="PRU01211"/>
    </source>
</evidence>
<keyword evidence="1 2" id="KW-0645">Protease</keyword>
<keyword evidence="2" id="KW-0732">Signal</keyword>
<feature type="binding site" evidence="1">
    <location>
        <position position="143"/>
    </location>
    <ligand>
        <name>Zn(2+)</name>
        <dbReference type="ChEBI" id="CHEBI:29105"/>
        <note>catalytic</note>
    </ligand>
</feature>
<dbReference type="AlphaFoldDB" id="E4WUF7"/>
<dbReference type="InterPro" id="IPR001506">
    <property type="entry name" value="Peptidase_M12A"/>
</dbReference>
<keyword evidence="5" id="KW-1185">Reference proteome</keyword>
<dbReference type="Gene3D" id="3.40.390.10">
    <property type="entry name" value="Collagenase (Catalytic Domain)"/>
    <property type="match status" value="1"/>
</dbReference>
<evidence type="ECO:0000313" key="5">
    <source>
        <dbReference type="Proteomes" id="UP000001307"/>
    </source>
</evidence>
<dbReference type="GO" id="GO:0006508">
    <property type="term" value="P:proteolysis"/>
    <property type="evidence" value="ECO:0007669"/>
    <property type="project" value="UniProtKB-KW"/>
</dbReference>
<feature type="active site" evidence="1">
    <location>
        <position position="144"/>
    </location>
</feature>
<dbReference type="PROSITE" id="PS51864">
    <property type="entry name" value="ASTACIN"/>
    <property type="match status" value="1"/>
</dbReference>
<protein>
    <recommendedName>
        <fullName evidence="2">Metalloendopeptidase</fullName>
        <ecNumber evidence="2">3.4.24.-</ecNumber>
    </recommendedName>
</protein>
<keyword evidence="1 2" id="KW-0479">Metal-binding</keyword>
<feature type="binding site" evidence="1">
    <location>
        <position position="147"/>
    </location>
    <ligand>
        <name>Zn(2+)</name>
        <dbReference type="ChEBI" id="CHEBI:29105"/>
        <note>catalytic</note>
    </ligand>
</feature>
<organism evidence="4">
    <name type="scientific">Oikopleura dioica</name>
    <name type="common">Tunicate</name>
    <dbReference type="NCBI Taxonomy" id="34765"/>
    <lineage>
        <taxon>Eukaryota</taxon>
        <taxon>Metazoa</taxon>
        <taxon>Chordata</taxon>
        <taxon>Tunicata</taxon>
        <taxon>Appendicularia</taxon>
        <taxon>Copelata</taxon>
        <taxon>Oikopleuridae</taxon>
        <taxon>Oikopleura</taxon>
    </lineage>
</organism>
<feature type="binding site" evidence="1">
    <location>
        <position position="153"/>
    </location>
    <ligand>
        <name>Zn(2+)</name>
        <dbReference type="ChEBI" id="CHEBI:29105"/>
        <note>catalytic</note>
    </ligand>
</feature>
<dbReference type="GO" id="GO:0004222">
    <property type="term" value="F:metalloendopeptidase activity"/>
    <property type="evidence" value="ECO:0007669"/>
    <property type="project" value="UniProtKB-UniRule"/>
</dbReference>
<accession>E4WUF7</accession>
<dbReference type="SUPFAM" id="SSF55486">
    <property type="entry name" value="Metalloproteases ('zincins'), catalytic domain"/>
    <property type="match status" value="1"/>
</dbReference>
<dbReference type="EC" id="3.4.24.-" evidence="2"/>
<comment type="cofactor">
    <cofactor evidence="1 2">
        <name>Zn(2+)</name>
        <dbReference type="ChEBI" id="CHEBI:29105"/>
    </cofactor>
    <text evidence="1 2">Binds 1 zinc ion per subunit.</text>
</comment>
<dbReference type="GO" id="GO:0008270">
    <property type="term" value="F:zinc ion binding"/>
    <property type="evidence" value="ECO:0007669"/>
    <property type="project" value="UniProtKB-UniRule"/>
</dbReference>
<feature type="signal peptide" evidence="2">
    <location>
        <begin position="1"/>
        <end position="22"/>
    </location>
</feature>
<dbReference type="SMART" id="SM00235">
    <property type="entry name" value="ZnMc"/>
    <property type="match status" value="1"/>
</dbReference>
<dbReference type="PANTHER" id="PTHR10127:SF814">
    <property type="entry name" value="MEPRIN A SUBUNIT BETA"/>
    <property type="match status" value="1"/>
</dbReference>
<dbReference type="Pfam" id="PF01400">
    <property type="entry name" value="Astacin"/>
    <property type="match status" value="1"/>
</dbReference>
<keyword evidence="1 2" id="KW-0378">Hydrolase</keyword>
<dbReference type="InterPro" id="IPR024079">
    <property type="entry name" value="MetalloPept_cat_dom_sf"/>
</dbReference>
<feature type="domain" description="Peptidase M12A" evidence="3">
    <location>
        <begin position="52"/>
        <end position="207"/>
    </location>
</feature>
<proteinExistence type="predicted"/>
<keyword evidence="1 2" id="KW-0862">Zinc</keyword>
<evidence type="ECO:0000259" key="3">
    <source>
        <dbReference type="PROSITE" id="PS51864"/>
    </source>
</evidence>
<dbReference type="Proteomes" id="UP000001307">
    <property type="component" value="Unassembled WGS sequence"/>
</dbReference>
<keyword evidence="1 2" id="KW-0482">Metalloprotease</keyword>
<dbReference type="InterPro" id="IPR006026">
    <property type="entry name" value="Peptidase_Metallo"/>
</dbReference>
<comment type="caution">
    <text evidence="1">Lacks conserved residue(s) required for the propagation of feature annotation.</text>
</comment>
<dbReference type="InParanoid" id="E4WUF7"/>